<dbReference type="Proteomes" id="UP000016930">
    <property type="component" value="Unassembled WGS sequence"/>
</dbReference>
<dbReference type="CDD" id="cd20557">
    <property type="entry name" value="CYCLIN_ScPCL1-like"/>
    <property type="match status" value="1"/>
</dbReference>
<dbReference type="PANTHER" id="PTHR15615">
    <property type="match status" value="1"/>
</dbReference>
<feature type="region of interest" description="Disordered" evidence="1">
    <location>
        <begin position="200"/>
        <end position="275"/>
    </location>
</feature>
<evidence type="ECO:0000259" key="2">
    <source>
        <dbReference type="Pfam" id="PF00134"/>
    </source>
</evidence>
<feature type="compositionally biased region" description="Basic and acidic residues" evidence="1">
    <location>
        <begin position="200"/>
        <end position="212"/>
    </location>
</feature>
<dbReference type="HOGENOM" id="CLU_855304_0_0_1"/>
<dbReference type="Pfam" id="PF00134">
    <property type="entry name" value="Cyclin_N"/>
    <property type="match status" value="1"/>
</dbReference>
<evidence type="ECO:0000313" key="3">
    <source>
        <dbReference type="EMBL" id="EMD40988.1"/>
    </source>
</evidence>
<feature type="domain" description="Cyclin N-terminal" evidence="2">
    <location>
        <begin position="82"/>
        <end position="167"/>
    </location>
</feature>
<name>M2QV70_CERS8</name>
<dbReference type="OrthoDB" id="2987245at2759"/>
<dbReference type="GO" id="GO:0019901">
    <property type="term" value="F:protein kinase binding"/>
    <property type="evidence" value="ECO:0007669"/>
    <property type="project" value="InterPro"/>
</dbReference>
<dbReference type="Gene3D" id="1.10.472.10">
    <property type="entry name" value="Cyclin-like"/>
    <property type="match status" value="1"/>
</dbReference>
<organism evidence="3 4">
    <name type="scientific">Ceriporiopsis subvermispora (strain B)</name>
    <name type="common">White-rot fungus</name>
    <name type="synonym">Gelatoporia subvermispora</name>
    <dbReference type="NCBI Taxonomy" id="914234"/>
    <lineage>
        <taxon>Eukaryota</taxon>
        <taxon>Fungi</taxon>
        <taxon>Dikarya</taxon>
        <taxon>Basidiomycota</taxon>
        <taxon>Agaricomycotina</taxon>
        <taxon>Agaricomycetes</taxon>
        <taxon>Polyporales</taxon>
        <taxon>Gelatoporiaceae</taxon>
        <taxon>Gelatoporia</taxon>
    </lineage>
</organism>
<proteinExistence type="predicted"/>
<sequence>MNQFNSIPSILTPSSLTDTQSLRRPVPPAPDRMATRWGLIHYLVELVGRVVSASPDYQHVPCGLQNGCIYMLVLCLINSRDRDFEIATSTFLVALVFISRAQGRVEVTQDGYACERIILSAVMLAQKVVDDVQWPMSEWELRSAYMFSKKDIRRMELDFLSLIGWDVSYTRAELRYHEQQLFRLQSGYWTSDLSSTASLRRDTARRTIERPGVRSSRRLQSPLFTPYPSHSTRRTESGRVCKSQAVRGGNRSRSDPVNGPRTLAPLRRRPNVNAQTLPSIRQALPEHFPYPSPPPFVPQSTPNTYVLQSPRIPRSDHSQREIIVY</sequence>
<dbReference type="EMBL" id="KB445792">
    <property type="protein sequence ID" value="EMD40988.1"/>
    <property type="molecule type" value="Genomic_DNA"/>
</dbReference>
<reference evidence="3 4" key="1">
    <citation type="journal article" date="2012" name="Proc. Natl. Acad. Sci. U.S.A.">
        <title>Comparative genomics of Ceriporiopsis subvermispora and Phanerochaete chrysosporium provide insight into selective ligninolysis.</title>
        <authorList>
            <person name="Fernandez-Fueyo E."/>
            <person name="Ruiz-Duenas F.J."/>
            <person name="Ferreira P."/>
            <person name="Floudas D."/>
            <person name="Hibbett D.S."/>
            <person name="Canessa P."/>
            <person name="Larrondo L.F."/>
            <person name="James T.Y."/>
            <person name="Seelenfreund D."/>
            <person name="Lobos S."/>
            <person name="Polanco R."/>
            <person name="Tello M."/>
            <person name="Honda Y."/>
            <person name="Watanabe T."/>
            <person name="Watanabe T."/>
            <person name="Ryu J.S."/>
            <person name="Kubicek C.P."/>
            <person name="Schmoll M."/>
            <person name="Gaskell J."/>
            <person name="Hammel K.E."/>
            <person name="St John F.J."/>
            <person name="Vanden Wymelenberg A."/>
            <person name="Sabat G."/>
            <person name="Splinter BonDurant S."/>
            <person name="Syed K."/>
            <person name="Yadav J.S."/>
            <person name="Doddapaneni H."/>
            <person name="Subramanian V."/>
            <person name="Lavin J.L."/>
            <person name="Oguiza J.A."/>
            <person name="Perez G."/>
            <person name="Pisabarro A.G."/>
            <person name="Ramirez L."/>
            <person name="Santoyo F."/>
            <person name="Master E."/>
            <person name="Coutinho P.M."/>
            <person name="Henrissat B."/>
            <person name="Lombard V."/>
            <person name="Magnuson J.K."/>
            <person name="Kuees U."/>
            <person name="Hori C."/>
            <person name="Igarashi K."/>
            <person name="Samejima M."/>
            <person name="Held B.W."/>
            <person name="Barry K.W."/>
            <person name="LaButti K.M."/>
            <person name="Lapidus A."/>
            <person name="Lindquist E.A."/>
            <person name="Lucas S.M."/>
            <person name="Riley R."/>
            <person name="Salamov A.A."/>
            <person name="Hoffmeister D."/>
            <person name="Schwenk D."/>
            <person name="Hadar Y."/>
            <person name="Yarden O."/>
            <person name="de Vries R.P."/>
            <person name="Wiebenga A."/>
            <person name="Stenlid J."/>
            <person name="Eastwood D."/>
            <person name="Grigoriev I.V."/>
            <person name="Berka R.M."/>
            <person name="Blanchette R.A."/>
            <person name="Kersten P."/>
            <person name="Martinez A.T."/>
            <person name="Vicuna R."/>
            <person name="Cullen D."/>
        </authorList>
    </citation>
    <scope>NUCLEOTIDE SEQUENCE [LARGE SCALE GENOMIC DNA]</scope>
    <source>
        <strain evidence="3 4">B</strain>
    </source>
</reference>
<dbReference type="InterPro" id="IPR013922">
    <property type="entry name" value="Cyclin_PHO80-like"/>
</dbReference>
<evidence type="ECO:0000313" key="4">
    <source>
        <dbReference type="Proteomes" id="UP000016930"/>
    </source>
</evidence>
<dbReference type="SUPFAM" id="SSF47954">
    <property type="entry name" value="Cyclin-like"/>
    <property type="match status" value="1"/>
</dbReference>
<keyword evidence="4" id="KW-1185">Reference proteome</keyword>
<dbReference type="PANTHER" id="PTHR15615:SF108">
    <property type="entry name" value="PROTEIN CNPPD1"/>
    <property type="match status" value="1"/>
</dbReference>
<accession>M2QV70</accession>
<dbReference type="STRING" id="914234.M2QV70"/>
<dbReference type="AlphaFoldDB" id="M2QV70"/>
<gene>
    <name evidence="3" type="ORF">CERSUDRAFT_91739</name>
</gene>
<dbReference type="InterPro" id="IPR036915">
    <property type="entry name" value="Cyclin-like_sf"/>
</dbReference>
<dbReference type="InterPro" id="IPR006671">
    <property type="entry name" value="Cyclin_N"/>
</dbReference>
<evidence type="ECO:0000256" key="1">
    <source>
        <dbReference type="SAM" id="MobiDB-lite"/>
    </source>
</evidence>
<protein>
    <recommendedName>
        <fullName evidence="2">Cyclin N-terminal domain-containing protein</fullName>
    </recommendedName>
</protein>